<evidence type="ECO:0000313" key="3">
    <source>
        <dbReference type="Proteomes" id="UP000799753"/>
    </source>
</evidence>
<sequence>MAAFSRGLGGSLPKNSFRLLSTLRGAVLTPRHQYAPSHTSIRFLSSSLPRRSAAPIRARSAPSAPSYLASDPVLRRVIASREPVLLYKEPSRTKYLARTYGWALAATGVGLYSFYFAKVYVPVDTPFFVAPLYFFLGAAFVAIGTHIWLRPTLRVTTLELIPASRGGKIQVRIRGRKYPLFRETEVITDIWEPVMSEKTNPLREEIAEANRARSQNITEGLGSLGYVSMVIEFMARFLDQKTTSFFNNFKYFVLQFGLAMIEVDGVKWKLDCNGYLLEEGKALDRVISQE</sequence>
<name>A0A6A6S906_9PLEO</name>
<reference evidence="2" key="1">
    <citation type="journal article" date="2020" name="Stud. Mycol.">
        <title>101 Dothideomycetes genomes: a test case for predicting lifestyles and emergence of pathogens.</title>
        <authorList>
            <person name="Haridas S."/>
            <person name="Albert R."/>
            <person name="Binder M."/>
            <person name="Bloem J."/>
            <person name="Labutti K."/>
            <person name="Salamov A."/>
            <person name="Andreopoulos B."/>
            <person name="Baker S."/>
            <person name="Barry K."/>
            <person name="Bills G."/>
            <person name="Bluhm B."/>
            <person name="Cannon C."/>
            <person name="Castanera R."/>
            <person name="Culley D."/>
            <person name="Daum C."/>
            <person name="Ezra D."/>
            <person name="Gonzalez J."/>
            <person name="Henrissat B."/>
            <person name="Kuo A."/>
            <person name="Liang C."/>
            <person name="Lipzen A."/>
            <person name="Lutzoni F."/>
            <person name="Magnuson J."/>
            <person name="Mondo S."/>
            <person name="Nolan M."/>
            <person name="Ohm R."/>
            <person name="Pangilinan J."/>
            <person name="Park H.-J."/>
            <person name="Ramirez L."/>
            <person name="Alfaro M."/>
            <person name="Sun H."/>
            <person name="Tritt A."/>
            <person name="Yoshinaga Y."/>
            <person name="Zwiers L.-H."/>
            <person name="Turgeon B."/>
            <person name="Goodwin S."/>
            <person name="Spatafora J."/>
            <person name="Crous P."/>
            <person name="Grigoriev I."/>
        </authorList>
    </citation>
    <scope>NUCLEOTIDE SEQUENCE</scope>
    <source>
        <strain evidence="2">CBS 473.64</strain>
    </source>
</reference>
<dbReference type="OrthoDB" id="4140442at2759"/>
<proteinExistence type="predicted"/>
<dbReference type="Proteomes" id="UP000799753">
    <property type="component" value="Unassembled WGS sequence"/>
</dbReference>
<keyword evidence="3" id="KW-1185">Reference proteome</keyword>
<evidence type="ECO:0000313" key="2">
    <source>
        <dbReference type="EMBL" id="KAF2643223.1"/>
    </source>
</evidence>
<dbReference type="AlphaFoldDB" id="A0A6A6S906"/>
<keyword evidence="1" id="KW-0472">Membrane</keyword>
<keyword evidence="1" id="KW-1133">Transmembrane helix</keyword>
<organism evidence="2 3">
    <name type="scientific">Massarina eburnea CBS 473.64</name>
    <dbReference type="NCBI Taxonomy" id="1395130"/>
    <lineage>
        <taxon>Eukaryota</taxon>
        <taxon>Fungi</taxon>
        <taxon>Dikarya</taxon>
        <taxon>Ascomycota</taxon>
        <taxon>Pezizomycotina</taxon>
        <taxon>Dothideomycetes</taxon>
        <taxon>Pleosporomycetidae</taxon>
        <taxon>Pleosporales</taxon>
        <taxon>Massarineae</taxon>
        <taxon>Massarinaceae</taxon>
        <taxon>Massarina</taxon>
    </lineage>
</organism>
<protein>
    <submittedName>
        <fullName evidence="2">Uncharacterized protein</fullName>
    </submittedName>
</protein>
<keyword evidence="1" id="KW-0812">Transmembrane</keyword>
<accession>A0A6A6S906</accession>
<evidence type="ECO:0000256" key="1">
    <source>
        <dbReference type="SAM" id="Phobius"/>
    </source>
</evidence>
<gene>
    <name evidence="2" type="ORF">P280DRAFT_467289</name>
</gene>
<feature type="transmembrane region" description="Helical" evidence="1">
    <location>
        <begin position="127"/>
        <end position="149"/>
    </location>
</feature>
<dbReference type="EMBL" id="MU006780">
    <property type="protein sequence ID" value="KAF2643223.1"/>
    <property type="molecule type" value="Genomic_DNA"/>
</dbReference>
<feature type="transmembrane region" description="Helical" evidence="1">
    <location>
        <begin position="95"/>
        <end position="115"/>
    </location>
</feature>